<accession>A0ABS6JHH0</accession>
<keyword evidence="1" id="KW-0175">Coiled coil</keyword>
<reference evidence="2 3" key="1">
    <citation type="submission" date="2021-06" db="EMBL/GenBank/DDBJ databases">
        <title>Bacillus sp. RD4P76, an endophyte from a halophyte.</title>
        <authorList>
            <person name="Sun J.-Q."/>
        </authorList>
    </citation>
    <scope>NUCLEOTIDE SEQUENCE [LARGE SCALE GENOMIC DNA]</scope>
    <source>
        <strain evidence="2 3">CGMCC 1.15917</strain>
    </source>
</reference>
<keyword evidence="3" id="KW-1185">Reference proteome</keyword>
<evidence type="ECO:0000313" key="3">
    <source>
        <dbReference type="Proteomes" id="UP000784880"/>
    </source>
</evidence>
<name>A0ABS6JHH0_9BACI</name>
<feature type="coiled-coil region" evidence="1">
    <location>
        <begin position="73"/>
        <end position="139"/>
    </location>
</feature>
<gene>
    <name evidence="2" type="ORF">KS419_15195</name>
</gene>
<dbReference type="Proteomes" id="UP000784880">
    <property type="component" value="Unassembled WGS sequence"/>
</dbReference>
<dbReference type="RefSeq" id="WP_217067250.1">
    <property type="nucleotide sequence ID" value="NZ_JAHQCS010000121.1"/>
</dbReference>
<dbReference type="EMBL" id="JAHQCS010000121">
    <property type="protein sequence ID" value="MBU9713076.1"/>
    <property type="molecule type" value="Genomic_DNA"/>
</dbReference>
<proteinExistence type="predicted"/>
<organism evidence="2 3">
    <name type="scientific">Evansella tamaricis</name>
    <dbReference type="NCBI Taxonomy" id="2069301"/>
    <lineage>
        <taxon>Bacteria</taxon>
        <taxon>Bacillati</taxon>
        <taxon>Bacillota</taxon>
        <taxon>Bacilli</taxon>
        <taxon>Bacillales</taxon>
        <taxon>Bacillaceae</taxon>
        <taxon>Evansella</taxon>
    </lineage>
</organism>
<comment type="caution">
    <text evidence="2">The sequence shown here is derived from an EMBL/GenBank/DDBJ whole genome shotgun (WGS) entry which is preliminary data.</text>
</comment>
<protein>
    <submittedName>
        <fullName evidence="2">Uncharacterized protein</fullName>
    </submittedName>
</protein>
<sequence length="170" mass="20141">MNKKNRGMSEKLTLLGINSEDYINQNIKEWLNNEKVLEVTNKGIQRHTKFVKLIREYIDLLAFQLNLPTKNDVANVAKLAVQIEEKIDNLEEKLLILTKEFNRGSDYEEKEELLEGDHTKNTENTNMELRRNREKIKHKLLFNKLSEEEIKETLSTLVRRGEGRGYRWKI</sequence>
<evidence type="ECO:0000256" key="1">
    <source>
        <dbReference type="SAM" id="Coils"/>
    </source>
</evidence>
<evidence type="ECO:0000313" key="2">
    <source>
        <dbReference type="EMBL" id="MBU9713076.1"/>
    </source>
</evidence>